<keyword evidence="1" id="KW-0472">Membrane</keyword>
<comment type="caution">
    <text evidence="3">The sequence shown here is derived from an EMBL/GenBank/DDBJ whole genome shotgun (WGS) entry which is preliminary data.</text>
</comment>
<feature type="transmembrane region" description="Helical" evidence="1">
    <location>
        <begin position="202"/>
        <end position="223"/>
    </location>
</feature>
<dbReference type="PANTHER" id="PTHR23028">
    <property type="entry name" value="ACETYLTRANSFERASE"/>
    <property type="match status" value="1"/>
</dbReference>
<feature type="transmembrane region" description="Helical" evidence="1">
    <location>
        <begin position="89"/>
        <end position="107"/>
    </location>
</feature>
<proteinExistence type="predicted"/>
<dbReference type="InterPro" id="IPR002656">
    <property type="entry name" value="Acyl_transf_3_dom"/>
</dbReference>
<name>A0A6B3LQV4_9BACT</name>
<keyword evidence="3" id="KW-0808">Transferase</keyword>
<evidence type="ECO:0000313" key="4">
    <source>
        <dbReference type="Proteomes" id="UP000474777"/>
    </source>
</evidence>
<gene>
    <name evidence="3" type="ORF">GXP69_02720</name>
</gene>
<feature type="transmembrane region" description="Helical" evidence="1">
    <location>
        <begin position="140"/>
        <end position="160"/>
    </location>
</feature>
<reference evidence="3 4" key="1">
    <citation type="submission" date="2020-02" db="EMBL/GenBank/DDBJ databases">
        <authorList>
            <person name="Kim M.K."/>
        </authorList>
    </citation>
    <scope>NUCLEOTIDE SEQUENCE [LARGE SCALE GENOMIC DNA]</scope>
    <source>
        <strain evidence="3 4">BT327</strain>
    </source>
</reference>
<dbReference type="Proteomes" id="UP000474777">
    <property type="component" value="Unassembled WGS sequence"/>
</dbReference>
<feature type="transmembrane region" description="Helical" evidence="1">
    <location>
        <begin position="12"/>
        <end position="31"/>
    </location>
</feature>
<dbReference type="RefSeq" id="WP_163912057.1">
    <property type="nucleotide sequence ID" value="NZ_JAAGWD010000001.1"/>
</dbReference>
<keyword evidence="3" id="KW-0012">Acyltransferase</keyword>
<dbReference type="GO" id="GO:0016747">
    <property type="term" value="F:acyltransferase activity, transferring groups other than amino-acyl groups"/>
    <property type="evidence" value="ECO:0007669"/>
    <property type="project" value="InterPro"/>
</dbReference>
<protein>
    <submittedName>
        <fullName evidence="3">Acyltransferase</fullName>
    </submittedName>
</protein>
<feature type="transmembrane region" description="Helical" evidence="1">
    <location>
        <begin position="51"/>
        <end position="68"/>
    </location>
</feature>
<feature type="transmembrane region" description="Helical" evidence="1">
    <location>
        <begin position="294"/>
        <end position="310"/>
    </location>
</feature>
<dbReference type="InterPro" id="IPR050879">
    <property type="entry name" value="Acyltransferase_3"/>
</dbReference>
<evidence type="ECO:0000313" key="3">
    <source>
        <dbReference type="EMBL" id="NEM96596.1"/>
    </source>
</evidence>
<feature type="domain" description="Acyltransferase 3" evidence="2">
    <location>
        <begin position="13"/>
        <end position="341"/>
    </location>
</feature>
<keyword evidence="1" id="KW-0812">Transmembrane</keyword>
<feature type="transmembrane region" description="Helical" evidence="1">
    <location>
        <begin position="172"/>
        <end position="190"/>
    </location>
</feature>
<evidence type="ECO:0000259" key="2">
    <source>
        <dbReference type="Pfam" id="PF01757"/>
    </source>
</evidence>
<dbReference type="AlphaFoldDB" id="A0A6B3LQV4"/>
<evidence type="ECO:0000256" key="1">
    <source>
        <dbReference type="SAM" id="Phobius"/>
    </source>
</evidence>
<feature type="transmembrane region" description="Helical" evidence="1">
    <location>
        <begin position="235"/>
        <end position="255"/>
    </location>
</feature>
<keyword evidence="4" id="KW-1185">Reference proteome</keyword>
<keyword evidence="1" id="KW-1133">Transmembrane helix</keyword>
<dbReference type="GO" id="GO:0000271">
    <property type="term" value="P:polysaccharide biosynthetic process"/>
    <property type="evidence" value="ECO:0007669"/>
    <property type="project" value="TreeGrafter"/>
</dbReference>
<dbReference type="PANTHER" id="PTHR23028:SF53">
    <property type="entry name" value="ACYL_TRANSF_3 DOMAIN-CONTAINING PROTEIN"/>
    <property type="match status" value="1"/>
</dbReference>
<organism evidence="3 4">
    <name type="scientific">Pontibacter burrus</name>
    <dbReference type="NCBI Taxonomy" id="2704466"/>
    <lineage>
        <taxon>Bacteria</taxon>
        <taxon>Pseudomonadati</taxon>
        <taxon>Bacteroidota</taxon>
        <taxon>Cytophagia</taxon>
        <taxon>Cytophagales</taxon>
        <taxon>Hymenobacteraceae</taxon>
        <taxon>Pontibacter</taxon>
    </lineage>
</organism>
<accession>A0A6B3LQV4</accession>
<dbReference type="EMBL" id="JAAGWD010000001">
    <property type="protein sequence ID" value="NEM96596.1"/>
    <property type="molecule type" value="Genomic_DNA"/>
</dbReference>
<dbReference type="GO" id="GO:0016020">
    <property type="term" value="C:membrane"/>
    <property type="evidence" value="ECO:0007669"/>
    <property type="project" value="TreeGrafter"/>
</dbReference>
<feature type="transmembrane region" description="Helical" evidence="1">
    <location>
        <begin position="261"/>
        <end position="282"/>
    </location>
</feature>
<dbReference type="Pfam" id="PF01757">
    <property type="entry name" value="Acyl_transf_3"/>
    <property type="match status" value="1"/>
</dbReference>
<sequence>MKTLQKQETKKIQYIDTLRGVAILMVMLVHTSQSVENLPQLSSRLADLGKLGVQLFFILSAYTLCLSASRRGEENNQLLFFYIRRFFRIAPLYYLGIGLYGLYHTAIDADTSYFNLQNILANVFFVHGFYMPANNNVVPGGWSIGTEMAFYALFPFIFYFYKQQLRNRMGILLFPLLGLVASLLITQLLLYSSNYTLNENAFLYFNLFNQLPVFLLGISYYCFTQKYKNVTLPAVSFLGPASCYLIVLAMSILLFKDNIAINPFVAGLIFIVLLQVVKQFAFLNVQLIKRVGQLSYAMYLFHFVFAWYFSKELAKTLAPFLNPHLILLVCYLTTILATLVVAVISEKTIERYGLALGRLLISRIRASRVPLAEAKVR</sequence>
<feature type="transmembrane region" description="Helical" evidence="1">
    <location>
        <begin position="325"/>
        <end position="344"/>
    </location>
</feature>